<evidence type="ECO:0000313" key="5">
    <source>
        <dbReference type="Proteomes" id="UP000598633"/>
    </source>
</evidence>
<dbReference type="InterPro" id="IPR002201">
    <property type="entry name" value="Glyco_trans_9"/>
</dbReference>
<dbReference type="AlphaFoldDB" id="A0A8J6Y3Y4"/>
<gene>
    <name evidence="4" type="ORF">IFJ97_00460</name>
</gene>
<organism evidence="4 5">
    <name type="scientific">Candidatus Sulfomarinibacter kjeldsenii</name>
    <dbReference type="NCBI Taxonomy" id="2885994"/>
    <lineage>
        <taxon>Bacteria</taxon>
        <taxon>Pseudomonadati</taxon>
        <taxon>Acidobacteriota</taxon>
        <taxon>Thermoanaerobaculia</taxon>
        <taxon>Thermoanaerobaculales</taxon>
        <taxon>Candidatus Sulfomarinibacteraceae</taxon>
        <taxon>Candidatus Sulfomarinibacter</taxon>
    </lineage>
</organism>
<protein>
    <submittedName>
        <fullName evidence="4">Glycosyltransferase family 9 protein</fullName>
    </submittedName>
</protein>
<proteinExistence type="predicted"/>
<accession>A0A8J6Y3Y4</accession>
<sequence>MRVVLVRLSALGDIVHTWPLACALAASESPLHLSWVVEEPLKTLVEGHPAVDSVFSARTGRWRRRPLAAATRSEVAALKTRMRELQPDLAIDPQGTSKSAMVVRWTGAEHRIGLARPWRRERLAGLAYTDTVRGAKGQAHVVATNLAMVAAVGTVIPELSPPDGSWLLDRVGDRAPSGDWSSPYAVVLPGAGGAHKVLAASTIAEVARGLAADGLEVVVGWGPGEESRATAVVEAAGNGVYIAPPTDLGELAALLGGAALVLGGDTGPVHLAASFGSPTLAVFLASDWRRNGPLGNRTAIVSGAADAPASPSGTARTRPRREVSSAEILESARGLLAR</sequence>
<dbReference type="GO" id="GO:0009244">
    <property type="term" value="P:lipopolysaccharide core region biosynthetic process"/>
    <property type="evidence" value="ECO:0007669"/>
    <property type="project" value="TreeGrafter"/>
</dbReference>
<comment type="caution">
    <text evidence="4">The sequence shown here is derived from an EMBL/GenBank/DDBJ whole genome shotgun (WGS) entry which is preliminary data.</text>
</comment>
<dbReference type="SUPFAM" id="SSF53756">
    <property type="entry name" value="UDP-Glycosyltransferase/glycogen phosphorylase"/>
    <property type="match status" value="1"/>
</dbReference>
<feature type="compositionally biased region" description="Low complexity" evidence="3">
    <location>
        <begin position="302"/>
        <end position="315"/>
    </location>
</feature>
<evidence type="ECO:0000256" key="3">
    <source>
        <dbReference type="SAM" id="MobiDB-lite"/>
    </source>
</evidence>
<dbReference type="Proteomes" id="UP000598633">
    <property type="component" value="Unassembled WGS sequence"/>
</dbReference>
<dbReference type="Pfam" id="PF01075">
    <property type="entry name" value="Glyco_transf_9"/>
    <property type="match status" value="1"/>
</dbReference>
<dbReference type="PANTHER" id="PTHR30160:SF19">
    <property type="entry name" value="LIPOPOLYSACCHARIDE HEPTOSYLTRANSFERASE 1"/>
    <property type="match status" value="1"/>
</dbReference>
<evidence type="ECO:0000256" key="1">
    <source>
        <dbReference type="ARBA" id="ARBA00022676"/>
    </source>
</evidence>
<feature type="region of interest" description="Disordered" evidence="3">
    <location>
        <begin position="302"/>
        <end position="324"/>
    </location>
</feature>
<dbReference type="CDD" id="cd03789">
    <property type="entry name" value="GT9_LPS_heptosyltransferase"/>
    <property type="match status" value="1"/>
</dbReference>
<dbReference type="Gene3D" id="3.40.50.2000">
    <property type="entry name" value="Glycogen Phosphorylase B"/>
    <property type="match status" value="2"/>
</dbReference>
<name>A0A8J6Y3Y4_9BACT</name>
<keyword evidence="2" id="KW-0808">Transferase</keyword>
<dbReference type="GO" id="GO:0008713">
    <property type="term" value="F:ADP-heptose-lipopolysaccharide heptosyltransferase activity"/>
    <property type="evidence" value="ECO:0007669"/>
    <property type="project" value="TreeGrafter"/>
</dbReference>
<keyword evidence="1" id="KW-0328">Glycosyltransferase</keyword>
<dbReference type="EMBL" id="JACXWA010000007">
    <property type="protein sequence ID" value="MBD3869812.1"/>
    <property type="molecule type" value="Genomic_DNA"/>
</dbReference>
<evidence type="ECO:0000256" key="2">
    <source>
        <dbReference type="ARBA" id="ARBA00022679"/>
    </source>
</evidence>
<dbReference type="InterPro" id="IPR051199">
    <property type="entry name" value="LPS_LOS_Heptosyltrfase"/>
</dbReference>
<evidence type="ECO:0000313" key="4">
    <source>
        <dbReference type="EMBL" id="MBD3869812.1"/>
    </source>
</evidence>
<reference evidence="4 5" key="1">
    <citation type="submission" date="2020-08" db="EMBL/GenBank/DDBJ databases">
        <title>Acidobacteriota in marine sediments use diverse sulfur dissimilation pathways.</title>
        <authorList>
            <person name="Wasmund K."/>
        </authorList>
    </citation>
    <scope>NUCLEOTIDE SEQUENCE [LARGE SCALE GENOMIC DNA]</scope>
    <source>
        <strain evidence="4">MAG AM3-A</strain>
    </source>
</reference>
<dbReference type="GO" id="GO:0005829">
    <property type="term" value="C:cytosol"/>
    <property type="evidence" value="ECO:0007669"/>
    <property type="project" value="TreeGrafter"/>
</dbReference>
<dbReference type="PANTHER" id="PTHR30160">
    <property type="entry name" value="TETRAACYLDISACCHARIDE 4'-KINASE-RELATED"/>
    <property type="match status" value="1"/>
</dbReference>